<dbReference type="Proteomes" id="UP000054018">
    <property type="component" value="Unassembled WGS sequence"/>
</dbReference>
<evidence type="ECO:0000313" key="2">
    <source>
        <dbReference type="Proteomes" id="UP000054018"/>
    </source>
</evidence>
<dbReference type="EMBL" id="KN833697">
    <property type="protein sequence ID" value="KIK27315.1"/>
    <property type="molecule type" value="Genomic_DNA"/>
</dbReference>
<evidence type="ECO:0000313" key="1">
    <source>
        <dbReference type="EMBL" id="KIK27315.1"/>
    </source>
</evidence>
<proteinExistence type="predicted"/>
<dbReference type="AlphaFoldDB" id="A0A0C9YQG3"/>
<accession>A0A0C9YQG3</accession>
<sequence length="74" mass="8465">MCIHRPGGFLEQYGVVPHLGELYPYHVRLVPGPQTQHTQHICERYILPCCRELPSVPLTSRLSISDVLHPALFF</sequence>
<reference evidence="1 2" key="1">
    <citation type="submission" date="2014-04" db="EMBL/GenBank/DDBJ databases">
        <authorList>
            <consortium name="DOE Joint Genome Institute"/>
            <person name="Kuo A."/>
            <person name="Kohler A."/>
            <person name="Costa M.D."/>
            <person name="Nagy L.G."/>
            <person name="Floudas D."/>
            <person name="Copeland A."/>
            <person name="Barry K.W."/>
            <person name="Cichocki N."/>
            <person name="Veneault-Fourrey C."/>
            <person name="LaButti K."/>
            <person name="Lindquist E.A."/>
            <person name="Lipzen A."/>
            <person name="Lundell T."/>
            <person name="Morin E."/>
            <person name="Murat C."/>
            <person name="Sun H."/>
            <person name="Tunlid A."/>
            <person name="Henrissat B."/>
            <person name="Grigoriev I.V."/>
            <person name="Hibbett D.S."/>
            <person name="Martin F."/>
            <person name="Nordberg H.P."/>
            <person name="Cantor M.N."/>
            <person name="Hua S.X."/>
        </authorList>
    </citation>
    <scope>NUCLEOTIDE SEQUENCE [LARGE SCALE GENOMIC DNA]</scope>
    <source>
        <strain evidence="1 2">441</strain>
    </source>
</reference>
<protein>
    <submittedName>
        <fullName evidence="1">Uncharacterized protein</fullName>
    </submittedName>
</protein>
<name>A0A0C9YQG3_9AGAM</name>
<reference evidence="2" key="2">
    <citation type="submission" date="2015-01" db="EMBL/GenBank/DDBJ databases">
        <title>Evolutionary Origins and Diversification of the Mycorrhizal Mutualists.</title>
        <authorList>
            <consortium name="DOE Joint Genome Institute"/>
            <consortium name="Mycorrhizal Genomics Consortium"/>
            <person name="Kohler A."/>
            <person name="Kuo A."/>
            <person name="Nagy L.G."/>
            <person name="Floudas D."/>
            <person name="Copeland A."/>
            <person name="Barry K.W."/>
            <person name="Cichocki N."/>
            <person name="Veneault-Fourrey C."/>
            <person name="LaButti K."/>
            <person name="Lindquist E.A."/>
            <person name="Lipzen A."/>
            <person name="Lundell T."/>
            <person name="Morin E."/>
            <person name="Murat C."/>
            <person name="Riley R."/>
            <person name="Ohm R."/>
            <person name="Sun H."/>
            <person name="Tunlid A."/>
            <person name="Henrissat B."/>
            <person name="Grigoriev I.V."/>
            <person name="Hibbett D.S."/>
            <person name="Martin F."/>
        </authorList>
    </citation>
    <scope>NUCLEOTIDE SEQUENCE [LARGE SCALE GENOMIC DNA]</scope>
    <source>
        <strain evidence="2">441</strain>
    </source>
</reference>
<dbReference type="HOGENOM" id="CLU_2688730_0_0_1"/>
<organism evidence="1 2">
    <name type="scientific">Pisolithus microcarpus 441</name>
    <dbReference type="NCBI Taxonomy" id="765257"/>
    <lineage>
        <taxon>Eukaryota</taxon>
        <taxon>Fungi</taxon>
        <taxon>Dikarya</taxon>
        <taxon>Basidiomycota</taxon>
        <taxon>Agaricomycotina</taxon>
        <taxon>Agaricomycetes</taxon>
        <taxon>Agaricomycetidae</taxon>
        <taxon>Boletales</taxon>
        <taxon>Sclerodermatineae</taxon>
        <taxon>Pisolithaceae</taxon>
        <taxon>Pisolithus</taxon>
    </lineage>
</organism>
<gene>
    <name evidence="1" type="ORF">PISMIDRAFT_675199</name>
</gene>
<keyword evidence="2" id="KW-1185">Reference proteome</keyword>